<dbReference type="Gene3D" id="1.10.238.10">
    <property type="entry name" value="EF-hand"/>
    <property type="match status" value="2"/>
</dbReference>
<evidence type="ECO:0000259" key="1">
    <source>
        <dbReference type="PROSITE" id="PS50222"/>
    </source>
</evidence>
<comment type="caution">
    <text evidence="2">The sequence shown here is derived from an EMBL/GenBank/DDBJ whole genome shotgun (WGS) entry which is preliminary data.</text>
</comment>
<evidence type="ECO:0000313" key="3">
    <source>
        <dbReference type="Proteomes" id="UP000626109"/>
    </source>
</evidence>
<sequence>MAIGIAQKVRKQRELAQKRADAQQHAEIQGLFERFDSTKTGVLDREEVRSLLAAFHEGKPPTEDELTFVMKATGHRDRSTPNFEIACSELMDAINCWKCYLSQFEDEHSMGSSLFAKYDSDKTGKLDSKQLKGLLAEMNGAPVSDIDLEWVLGRADVLRDGQIAKIELNQAIACWFQKQAQSLPMPEPQKSTACILL</sequence>
<proteinExistence type="predicted"/>
<dbReference type="InterPro" id="IPR002048">
    <property type="entry name" value="EF_hand_dom"/>
</dbReference>
<dbReference type="Pfam" id="PF13499">
    <property type="entry name" value="EF-hand_7"/>
    <property type="match status" value="1"/>
</dbReference>
<dbReference type="Proteomes" id="UP000626109">
    <property type="component" value="Unassembled WGS sequence"/>
</dbReference>
<dbReference type="SUPFAM" id="SSF47473">
    <property type="entry name" value="EF-hand"/>
    <property type="match status" value="1"/>
</dbReference>
<organism evidence="2 3">
    <name type="scientific">Polarella glacialis</name>
    <name type="common">Dinoflagellate</name>
    <dbReference type="NCBI Taxonomy" id="89957"/>
    <lineage>
        <taxon>Eukaryota</taxon>
        <taxon>Sar</taxon>
        <taxon>Alveolata</taxon>
        <taxon>Dinophyceae</taxon>
        <taxon>Suessiales</taxon>
        <taxon>Suessiaceae</taxon>
        <taxon>Polarella</taxon>
    </lineage>
</organism>
<dbReference type="PROSITE" id="PS50222">
    <property type="entry name" value="EF_HAND_2"/>
    <property type="match status" value="2"/>
</dbReference>
<feature type="domain" description="EF-hand" evidence="1">
    <location>
        <begin position="23"/>
        <end position="58"/>
    </location>
</feature>
<name>A0A813J096_POLGL</name>
<accession>A0A813J096</accession>
<feature type="domain" description="EF-hand" evidence="1">
    <location>
        <begin position="114"/>
        <end position="141"/>
    </location>
</feature>
<evidence type="ECO:0000313" key="2">
    <source>
        <dbReference type="EMBL" id="CAE8663415.1"/>
    </source>
</evidence>
<reference evidence="2" key="1">
    <citation type="submission" date="2021-02" db="EMBL/GenBank/DDBJ databases">
        <authorList>
            <person name="Dougan E. K."/>
            <person name="Rhodes N."/>
            <person name="Thang M."/>
            <person name="Chan C."/>
        </authorList>
    </citation>
    <scope>NUCLEOTIDE SEQUENCE</scope>
</reference>
<protein>
    <recommendedName>
        <fullName evidence="1">EF-hand domain-containing protein</fullName>
    </recommendedName>
</protein>
<dbReference type="AlphaFoldDB" id="A0A813J096"/>
<gene>
    <name evidence="2" type="ORF">PGLA2088_LOCUS15246</name>
</gene>
<dbReference type="SMART" id="SM00054">
    <property type="entry name" value="EFh"/>
    <property type="match status" value="2"/>
</dbReference>
<dbReference type="EMBL" id="CAJNNW010018764">
    <property type="protein sequence ID" value="CAE8663415.1"/>
    <property type="molecule type" value="Genomic_DNA"/>
</dbReference>
<dbReference type="InterPro" id="IPR011992">
    <property type="entry name" value="EF-hand-dom_pair"/>
</dbReference>
<dbReference type="GO" id="GO:0005509">
    <property type="term" value="F:calcium ion binding"/>
    <property type="evidence" value="ECO:0007669"/>
    <property type="project" value="InterPro"/>
</dbReference>